<organism evidence="2 3">
    <name type="scientific">Paenibacillus athensensis</name>
    <dbReference type="NCBI Taxonomy" id="1967502"/>
    <lineage>
        <taxon>Bacteria</taxon>
        <taxon>Bacillati</taxon>
        <taxon>Bacillota</taxon>
        <taxon>Bacilli</taxon>
        <taxon>Bacillales</taxon>
        <taxon>Paenibacillaceae</taxon>
        <taxon>Paenibacillus</taxon>
    </lineage>
</organism>
<dbReference type="AlphaFoldDB" id="A0A4Y8PSH7"/>
<accession>A0A4Y8PSH7</accession>
<keyword evidence="3" id="KW-1185">Reference proteome</keyword>
<proteinExistence type="predicted"/>
<evidence type="ECO:0000256" key="1">
    <source>
        <dbReference type="SAM" id="MobiDB-lite"/>
    </source>
</evidence>
<evidence type="ECO:0000313" key="2">
    <source>
        <dbReference type="EMBL" id="TFE83585.1"/>
    </source>
</evidence>
<name>A0A4Y8PSH7_9BACL</name>
<gene>
    <name evidence="2" type="ORF">B5M42_22580</name>
</gene>
<comment type="caution">
    <text evidence="2">The sequence shown here is derived from an EMBL/GenBank/DDBJ whole genome shotgun (WGS) entry which is preliminary data.</text>
</comment>
<evidence type="ECO:0000313" key="3">
    <source>
        <dbReference type="Proteomes" id="UP000298246"/>
    </source>
</evidence>
<protein>
    <submittedName>
        <fullName evidence="2">Uncharacterized protein</fullName>
    </submittedName>
</protein>
<feature type="compositionally biased region" description="Basic and acidic residues" evidence="1">
    <location>
        <begin position="49"/>
        <end position="70"/>
    </location>
</feature>
<dbReference type="Proteomes" id="UP000298246">
    <property type="component" value="Unassembled WGS sequence"/>
</dbReference>
<dbReference type="RefSeq" id="WP_134757045.1">
    <property type="nucleotide sequence ID" value="NZ_MYFO02000016.1"/>
</dbReference>
<sequence>MNTPDNNRAKRQAAAQEALLSPMERKNAAPTDPISDAVAEIVQNVEEAFTGHEHGHENEHDHEHGHRQEH</sequence>
<reference evidence="2 3" key="1">
    <citation type="submission" date="2017-03" db="EMBL/GenBank/DDBJ databases">
        <title>Isolation of Levoglucosan Utilizing Bacteria.</title>
        <authorList>
            <person name="Arya A.S."/>
        </authorList>
    </citation>
    <scope>NUCLEOTIDE SEQUENCE [LARGE SCALE GENOMIC DNA]</scope>
    <source>
        <strain evidence="2 3">MEC069</strain>
    </source>
</reference>
<feature type="region of interest" description="Disordered" evidence="1">
    <location>
        <begin position="45"/>
        <end position="70"/>
    </location>
</feature>
<dbReference type="EMBL" id="MYFO01000046">
    <property type="protein sequence ID" value="TFE83585.1"/>
    <property type="molecule type" value="Genomic_DNA"/>
</dbReference>